<dbReference type="Proteomes" id="UP000264840">
    <property type="component" value="Unplaced"/>
</dbReference>
<dbReference type="OMA" id="CNRKQRV"/>
<reference evidence="2" key="2">
    <citation type="submission" date="2025-09" db="UniProtKB">
        <authorList>
            <consortium name="Ensembl"/>
        </authorList>
    </citation>
    <scope>IDENTIFICATION</scope>
</reference>
<name>A0A3Q2WNY2_HAPBU</name>
<reference evidence="2" key="1">
    <citation type="submission" date="2025-08" db="UniProtKB">
        <authorList>
            <consortium name="Ensembl"/>
        </authorList>
    </citation>
    <scope>IDENTIFICATION</scope>
</reference>
<keyword evidence="1" id="KW-0472">Membrane</keyword>
<keyword evidence="3" id="KW-1185">Reference proteome</keyword>
<sequence length="91" mass="10160">MELPFTGFELTFIIVAFIIFTLFSLASVCFQPQAARPGTHLASDITTETNVSLSNADYLCSISEKDVYEVKKLQPCNRKQRVIIKEAGQNT</sequence>
<evidence type="ECO:0000313" key="2">
    <source>
        <dbReference type="Ensembl" id="ENSHBUP00000028203.1"/>
    </source>
</evidence>
<dbReference type="GeneTree" id="ENSGT00940000176937"/>
<protein>
    <submittedName>
        <fullName evidence="2">Uncharacterized protein</fullName>
    </submittedName>
</protein>
<evidence type="ECO:0000313" key="3">
    <source>
        <dbReference type="Proteomes" id="UP000264840"/>
    </source>
</evidence>
<dbReference type="AlphaFoldDB" id="A0A3Q2WNY2"/>
<dbReference type="STRING" id="8153.ENSHBUP00000028203"/>
<accession>A0A3Q2WNY2</accession>
<dbReference type="Ensembl" id="ENSHBUT00000017129.1">
    <property type="protein sequence ID" value="ENSHBUP00000028203.1"/>
    <property type="gene ID" value="ENSHBUG00000011828.1"/>
</dbReference>
<feature type="transmembrane region" description="Helical" evidence="1">
    <location>
        <begin position="12"/>
        <end position="30"/>
    </location>
</feature>
<keyword evidence="1" id="KW-1133">Transmembrane helix</keyword>
<keyword evidence="1" id="KW-0812">Transmembrane</keyword>
<proteinExistence type="predicted"/>
<evidence type="ECO:0000256" key="1">
    <source>
        <dbReference type="SAM" id="Phobius"/>
    </source>
</evidence>
<organism evidence="2 3">
    <name type="scientific">Haplochromis burtoni</name>
    <name type="common">Burton's mouthbrooder</name>
    <name type="synonym">Chromis burtoni</name>
    <dbReference type="NCBI Taxonomy" id="8153"/>
    <lineage>
        <taxon>Eukaryota</taxon>
        <taxon>Metazoa</taxon>
        <taxon>Chordata</taxon>
        <taxon>Craniata</taxon>
        <taxon>Vertebrata</taxon>
        <taxon>Euteleostomi</taxon>
        <taxon>Actinopterygii</taxon>
        <taxon>Neopterygii</taxon>
        <taxon>Teleostei</taxon>
        <taxon>Neoteleostei</taxon>
        <taxon>Acanthomorphata</taxon>
        <taxon>Ovalentaria</taxon>
        <taxon>Cichlomorphae</taxon>
        <taxon>Cichliformes</taxon>
        <taxon>Cichlidae</taxon>
        <taxon>African cichlids</taxon>
        <taxon>Pseudocrenilabrinae</taxon>
        <taxon>Haplochromini</taxon>
        <taxon>Haplochromis</taxon>
    </lineage>
</organism>